<keyword evidence="1" id="KW-1133">Transmembrane helix</keyword>
<keyword evidence="3" id="KW-1185">Reference proteome</keyword>
<evidence type="ECO:0000313" key="2">
    <source>
        <dbReference type="EMBL" id="MBC5716392.1"/>
    </source>
</evidence>
<dbReference type="EMBL" id="JACOPN010000002">
    <property type="protein sequence ID" value="MBC5716392.1"/>
    <property type="molecule type" value="Genomic_DNA"/>
</dbReference>
<protein>
    <submittedName>
        <fullName evidence="2">YcxB family protein</fullName>
    </submittedName>
</protein>
<organism evidence="2 3">
    <name type="scientific">Flintibacter faecis</name>
    <dbReference type="NCBI Taxonomy" id="2763047"/>
    <lineage>
        <taxon>Bacteria</taxon>
        <taxon>Bacillati</taxon>
        <taxon>Bacillota</taxon>
        <taxon>Clostridia</taxon>
        <taxon>Eubacteriales</taxon>
        <taxon>Flintibacter</taxon>
    </lineage>
</organism>
<name>A0A8J6J3E1_9FIRM</name>
<dbReference type="Proteomes" id="UP000602260">
    <property type="component" value="Unassembled WGS sequence"/>
</dbReference>
<keyword evidence="1" id="KW-0812">Transmembrane</keyword>
<evidence type="ECO:0000256" key="1">
    <source>
        <dbReference type="SAM" id="Phobius"/>
    </source>
</evidence>
<sequence>MSVTMKTHTDYDQPHLEELQRVAGHTFAKKQTMFKRGFALVSGLFCLGSGLGMALQKNSVFLCLLCCAMGLLLVIWSVFFYALAAWGSGRAMVKSQSGTDFHFERDAVVGTQDKDSARYPYDVCAALYETAGNFYFLMHNGQGLILDKANLRGGSADQLRVLLEEKTGQTCQWVGKRP</sequence>
<evidence type="ECO:0000313" key="3">
    <source>
        <dbReference type="Proteomes" id="UP000602260"/>
    </source>
</evidence>
<proteinExistence type="predicted"/>
<gene>
    <name evidence="2" type="ORF">H8S55_03485</name>
</gene>
<reference evidence="2" key="1">
    <citation type="submission" date="2020-08" db="EMBL/GenBank/DDBJ databases">
        <title>Genome public.</title>
        <authorList>
            <person name="Liu C."/>
            <person name="Sun Q."/>
        </authorList>
    </citation>
    <scope>NUCLEOTIDE SEQUENCE</scope>
    <source>
        <strain evidence="2">BX5</strain>
    </source>
</reference>
<dbReference type="AlphaFoldDB" id="A0A8J6J3E1"/>
<keyword evidence="1" id="KW-0472">Membrane</keyword>
<dbReference type="RefSeq" id="WP_186877849.1">
    <property type="nucleotide sequence ID" value="NZ_JACOPN010000002.1"/>
</dbReference>
<accession>A0A8J6J3E1</accession>
<feature type="transmembrane region" description="Helical" evidence="1">
    <location>
        <begin position="61"/>
        <end position="86"/>
    </location>
</feature>
<feature type="transmembrane region" description="Helical" evidence="1">
    <location>
        <begin position="37"/>
        <end position="55"/>
    </location>
</feature>
<comment type="caution">
    <text evidence="2">The sequence shown here is derived from an EMBL/GenBank/DDBJ whole genome shotgun (WGS) entry which is preliminary data.</text>
</comment>